<sequence>MQHCLPIQSTKVLGYGKLSQAAAAPGHQPVYVGAEPRRFVIPVAYLSHPLLRMLLEMAYEELGFKQRDGLAIPCEVCVFMEVVRATEAMHGGLDLESLAKKLVLVGSCGSDVYDVILWIAATAEVEVVGETLEVAAEEEEEVDGVISEAVVGATMEVGEEEEGAAVVRATLEVGAEEAVVGAILEVEAEEEEGAATTAVAGAEAVVGAAGEVMEAEAEAAVAVATTGEVMEAAAAAAAVAAVAMEDTEGSCFLSLAGVSRKCTVKCVGF</sequence>
<comment type="caution">
    <text evidence="2">The sequence shown here is derived from an EMBL/GenBank/DDBJ whole genome shotgun (WGS) entry which is preliminary data.</text>
</comment>
<dbReference type="Pfam" id="PF02519">
    <property type="entry name" value="Auxin_inducible"/>
    <property type="match status" value="1"/>
</dbReference>
<dbReference type="PANTHER" id="PTHR31374">
    <property type="entry name" value="AUXIN-INDUCED PROTEIN-LIKE-RELATED"/>
    <property type="match status" value="1"/>
</dbReference>
<gene>
    <name evidence="2" type="ORF">HPP92_011498</name>
</gene>
<reference evidence="2 3" key="1">
    <citation type="journal article" date="2020" name="Nat. Food">
        <title>A phased Vanilla planifolia genome enables genetic improvement of flavour and production.</title>
        <authorList>
            <person name="Hasing T."/>
            <person name="Tang H."/>
            <person name="Brym M."/>
            <person name="Khazi F."/>
            <person name="Huang T."/>
            <person name="Chambers A.H."/>
        </authorList>
    </citation>
    <scope>NUCLEOTIDE SEQUENCE [LARGE SCALE GENOMIC DNA]</scope>
    <source>
        <tissue evidence="2">Leaf</tissue>
    </source>
</reference>
<dbReference type="AlphaFoldDB" id="A0A835V1V4"/>
<keyword evidence="3" id="KW-1185">Reference proteome</keyword>
<proteinExistence type="inferred from homology"/>
<dbReference type="Proteomes" id="UP000636800">
    <property type="component" value="Chromosome 5"/>
</dbReference>
<evidence type="ECO:0000313" key="3">
    <source>
        <dbReference type="Proteomes" id="UP000636800"/>
    </source>
</evidence>
<dbReference type="PANTHER" id="PTHR31374:SF28">
    <property type="entry name" value="SAUR-LIKE AUXIN-RESPONSIVE PROTEIN FAMILY"/>
    <property type="match status" value="1"/>
</dbReference>
<accession>A0A835V1V4</accession>
<evidence type="ECO:0000256" key="1">
    <source>
        <dbReference type="ARBA" id="ARBA00006974"/>
    </source>
</evidence>
<dbReference type="OrthoDB" id="1893550at2759"/>
<organism evidence="2 3">
    <name type="scientific">Vanilla planifolia</name>
    <name type="common">Vanilla</name>
    <dbReference type="NCBI Taxonomy" id="51239"/>
    <lineage>
        <taxon>Eukaryota</taxon>
        <taxon>Viridiplantae</taxon>
        <taxon>Streptophyta</taxon>
        <taxon>Embryophyta</taxon>
        <taxon>Tracheophyta</taxon>
        <taxon>Spermatophyta</taxon>
        <taxon>Magnoliopsida</taxon>
        <taxon>Liliopsida</taxon>
        <taxon>Asparagales</taxon>
        <taxon>Orchidaceae</taxon>
        <taxon>Vanilloideae</taxon>
        <taxon>Vanilleae</taxon>
        <taxon>Vanilla</taxon>
    </lineage>
</organism>
<name>A0A835V1V4_VANPL</name>
<dbReference type="GO" id="GO:0009733">
    <property type="term" value="P:response to auxin"/>
    <property type="evidence" value="ECO:0007669"/>
    <property type="project" value="InterPro"/>
</dbReference>
<dbReference type="EMBL" id="JADCNL010000005">
    <property type="protein sequence ID" value="KAG0480640.1"/>
    <property type="molecule type" value="Genomic_DNA"/>
</dbReference>
<protein>
    <recommendedName>
        <fullName evidence="4">Small auxin up regulated protein</fullName>
    </recommendedName>
</protein>
<comment type="similarity">
    <text evidence="1">Belongs to the ARG7 family.</text>
</comment>
<evidence type="ECO:0000313" key="2">
    <source>
        <dbReference type="EMBL" id="KAG0480640.1"/>
    </source>
</evidence>
<dbReference type="InterPro" id="IPR003676">
    <property type="entry name" value="SAUR_fam"/>
</dbReference>
<evidence type="ECO:0008006" key="4">
    <source>
        <dbReference type="Google" id="ProtNLM"/>
    </source>
</evidence>